<evidence type="ECO:0000256" key="2">
    <source>
        <dbReference type="ARBA" id="ARBA00029447"/>
    </source>
</evidence>
<dbReference type="CDD" id="cd11386">
    <property type="entry name" value="MCP_signal"/>
    <property type="match status" value="1"/>
</dbReference>
<keyword evidence="5" id="KW-1133">Transmembrane helix</keyword>
<gene>
    <name evidence="8" type="ORF">NIES80_28340</name>
</gene>
<protein>
    <submittedName>
        <fullName evidence="8">Methyl-accepting chemotaxis sensory transducer</fullName>
    </submittedName>
</protein>
<dbReference type="SMART" id="SM00304">
    <property type="entry name" value="HAMP"/>
    <property type="match status" value="2"/>
</dbReference>
<name>A0A480AHB9_9CYAN</name>
<dbReference type="Pfam" id="PF00015">
    <property type="entry name" value="MCPsignal"/>
    <property type="match status" value="1"/>
</dbReference>
<proteinExistence type="inferred from homology"/>
<dbReference type="PANTHER" id="PTHR32089">
    <property type="entry name" value="METHYL-ACCEPTING CHEMOTAXIS PROTEIN MCPB"/>
    <property type="match status" value="1"/>
</dbReference>
<evidence type="ECO:0000259" key="6">
    <source>
        <dbReference type="PROSITE" id="PS50111"/>
    </source>
</evidence>
<feature type="region of interest" description="Disordered" evidence="4">
    <location>
        <begin position="1"/>
        <end position="25"/>
    </location>
</feature>
<dbReference type="PANTHER" id="PTHR32089:SF114">
    <property type="entry name" value="METHYL-ACCEPTING CHEMOTAXIS PROTEIN MCPB"/>
    <property type="match status" value="1"/>
</dbReference>
<keyword evidence="5" id="KW-0812">Transmembrane</keyword>
<feature type="domain" description="HAMP" evidence="7">
    <location>
        <begin position="449"/>
        <end position="500"/>
    </location>
</feature>
<evidence type="ECO:0000313" key="9">
    <source>
        <dbReference type="Proteomes" id="UP000299367"/>
    </source>
</evidence>
<dbReference type="GO" id="GO:0016020">
    <property type="term" value="C:membrane"/>
    <property type="evidence" value="ECO:0007669"/>
    <property type="project" value="InterPro"/>
</dbReference>
<comment type="caution">
    <text evidence="8">The sequence shown here is derived from an EMBL/GenBank/DDBJ whole genome shotgun (WGS) entry which is preliminary data.</text>
</comment>
<dbReference type="PROSITE" id="PS50111">
    <property type="entry name" value="CHEMOTAXIS_TRANSDUC_2"/>
    <property type="match status" value="1"/>
</dbReference>
<dbReference type="EMBL" id="BJCF01000033">
    <property type="protein sequence ID" value="GCL43123.1"/>
    <property type="molecule type" value="Genomic_DNA"/>
</dbReference>
<accession>A0A480AHB9</accession>
<dbReference type="GO" id="GO:0007165">
    <property type="term" value="P:signal transduction"/>
    <property type="evidence" value="ECO:0007669"/>
    <property type="project" value="UniProtKB-KW"/>
</dbReference>
<dbReference type="Proteomes" id="UP000299367">
    <property type="component" value="Unassembled WGS sequence"/>
</dbReference>
<sequence length="786" mass="86409">MAKPTDDQDPTYNQDKTVYQQQVSQDDVTEALSYEPLISEEESGDICELNSFAEYEPPLDSLENPFLAGDEIIDTIIGELDSNFVERPAAKSDDPFVLIPEDITSNPISDHSNLANESSIMSDGDDSYSPFLEDFNPSQKDNSKGVSFTNNYIVPKQEFNLNYMTTPRRLSSEKNNDNKFDLEAFVAAFDGENQANMTGKILISGGDIHNDREVLNDLDEFDNLGDIPVFEFIEDDSHELMGMLSESLDSSENVLNIDESFAHERIYNDQELLTISAAQEVIPVYITPSEVAKIETNVGLEKSLFGCFENASLEKKQWWIAGTVGVVSVMAVVIVSALANFTTPVKQRESIRNTNWLMPLLIPLTAGATGAVTAWFMTNFMVKKISRSTKDLQSQFNAIGEGNLNVAATVYSKDELGQLATDFNNMVQSMVAKTQDNARLAIEQKETKENLQSQVIRLLDEVEGAAKGDLTVRAEVTAEGLGAVADAFNLIIQNLQNIVQQVKVSAHDVTKAASTSETFVRNLSMEALRQAEELAVALNSVQAMNNSIQRVAEAAREAEIVACEASKIAQRGGEVVENTVVGILELRQTVAETSRKVKRLGESSQEINSIVALVSQIASRTNLLALNASIEAARAGEAGRGFAIVADEVRQLADKSAKSLREIEQIVMQIQGETSSVMMAMEEGTQQVIHQTRLAEESKRSLDNIIQVANHIDMLVRSITNDTGEQRETSRGVAQVMQSVERTAQETSQEAQRSAQALQYLVGVSRNLIISVERFRVESNPESGET</sequence>
<dbReference type="AlphaFoldDB" id="A0A480AHB9"/>
<feature type="compositionally biased region" description="Polar residues" evidence="4">
    <location>
        <begin position="10"/>
        <end position="25"/>
    </location>
</feature>
<keyword evidence="5" id="KW-0472">Membrane</keyword>
<feature type="domain" description="Methyl-accepting transducer" evidence="6">
    <location>
        <begin position="505"/>
        <end position="741"/>
    </location>
</feature>
<dbReference type="InterPro" id="IPR003660">
    <property type="entry name" value="HAMP_dom"/>
</dbReference>
<reference evidence="9" key="1">
    <citation type="submission" date="2019-02" db="EMBL/GenBank/DDBJ databases">
        <title>Draft genome sequence of Dolichospermum planctonicum NIES-80.</title>
        <authorList>
            <person name="Yamaguchi H."/>
            <person name="Suzuki S."/>
            <person name="Kawachi M."/>
        </authorList>
    </citation>
    <scope>NUCLEOTIDE SEQUENCE [LARGE SCALE GENOMIC DNA]</scope>
    <source>
        <strain evidence="9">NIES-80</strain>
    </source>
</reference>
<dbReference type="Gene3D" id="6.10.340.10">
    <property type="match status" value="1"/>
</dbReference>
<comment type="similarity">
    <text evidence="2">Belongs to the methyl-accepting chemotaxis (MCP) protein family.</text>
</comment>
<feature type="domain" description="HAMP" evidence="7">
    <location>
        <begin position="383"/>
        <end position="435"/>
    </location>
</feature>
<dbReference type="SMART" id="SM00283">
    <property type="entry name" value="MA"/>
    <property type="match status" value="1"/>
</dbReference>
<evidence type="ECO:0000256" key="4">
    <source>
        <dbReference type="SAM" id="MobiDB-lite"/>
    </source>
</evidence>
<dbReference type="InterPro" id="IPR004089">
    <property type="entry name" value="MCPsignal_dom"/>
</dbReference>
<dbReference type="RefSeq" id="WP_137908637.1">
    <property type="nucleotide sequence ID" value="NZ_BJCF01000033.1"/>
</dbReference>
<evidence type="ECO:0000256" key="3">
    <source>
        <dbReference type="PROSITE-ProRule" id="PRU00284"/>
    </source>
</evidence>
<dbReference type="Pfam" id="PF00672">
    <property type="entry name" value="HAMP"/>
    <property type="match status" value="1"/>
</dbReference>
<dbReference type="PROSITE" id="PS50885">
    <property type="entry name" value="HAMP"/>
    <property type="match status" value="2"/>
</dbReference>
<dbReference type="Gene3D" id="1.10.287.950">
    <property type="entry name" value="Methyl-accepting chemotaxis protein"/>
    <property type="match status" value="1"/>
</dbReference>
<evidence type="ECO:0000256" key="1">
    <source>
        <dbReference type="ARBA" id="ARBA00023224"/>
    </source>
</evidence>
<dbReference type="OrthoDB" id="419276at2"/>
<feature type="transmembrane region" description="Helical" evidence="5">
    <location>
        <begin position="318"/>
        <end position="339"/>
    </location>
</feature>
<dbReference type="SUPFAM" id="SSF158472">
    <property type="entry name" value="HAMP domain-like"/>
    <property type="match status" value="1"/>
</dbReference>
<evidence type="ECO:0000256" key="5">
    <source>
        <dbReference type="SAM" id="Phobius"/>
    </source>
</evidence>
<feature type="transmembrane region" description="Helical" evidence="5">
    <location>
        <begin position="360"/>
        <end position="382"/>
    </location>
</feature>
<evidence type="ECO:0000313" key="8">
    <source>
        <dbReference type="EMBL" id="GCL43123.1"/>
    </source>
</evidence>
<organism evidence="8 9">
    <name type="scientific">Dolichospermum planctonicum</name>
    <dbReference type="NCBI Taxonomy" id="136072"/>
    <lineage>
        <taxon>Bacteria</taxon>
        <taxon>Bacillati</taxon>
        <taxon>Cyanobacteriota</taxon>
        <taxon>Cyanophyceae</taxon>
        <taxon>Nostocales</taxon>
        <taxon>Aphanizomenonaceae</taxon>
        <taxon>Dolichospermum</taxon>
    </lineage>
</organism>
<dbReference type="CDD" id="cd06225">
    <property type="entry name" value="HAMP"/>
    <property type="match status" value="1"/>
</dbReference>
<keyword evidence="1 3" id="KW-0807">Transducer</keyword>
<evidence type="ECO:0000259" key="7">
    <source>
        <dbReference type="PROSITE" id="PS50885"/>
    </source>
</evidence>
<dbReference type="SUPFAM" id="SSF58104">
    <property type="entry name" value="Methyl-accepting chemotaxis protein (MCP) signaling domain"/>
    <property type="match status" value="1"/>
</dbReference>